<gene>
    <name evidence="1" type="ORF">BLNAU_23452</name>
</gene>
<sequence>MSVLFCEEDTPFRLRRVGETMSDDDTDLAVALTFGQKYTIESITNDDGLGQFIPLLFTVLDQPARITNLSAGLNGMKIEVIVETTGVELVVKAMRIKIKNADTAGQSESSTQVEFGETYQSVSNALLVDSSSFVVNTGVVDCALCSDCDTDFLETFIELQALRDLGLHNPRIQLRKGRHGCLP</sequence>
<proteinExistence type="predicted"/>
<evidence type="ECO:0000313" key="2">
    <source>
        <dbReference type="Proteomes" id="UP001281761"/>
    </source>
</evidence>
<reference evidence="1 2" key="1">
    <citation type="journal article" date="2022" name="bioRxiv">
        <title>Genomics of Preaxostyla Flagellates Illuminates Evolutionary Transitions and the Path Towards Mitochondrial Loss.</title>
        <authorList>
            <person name="Novak L.V.F."/>
            <person name="Treitli S.C."/>
            <person name="Pyrih J."/>
            <person name="Halakuc P."/>
            <person name="Pipaliya S.V."/>
            <person name="Vacek V."/>
            <person name="Brzon O."/>
            <person name="Soukal P."/>
            <person name="Eme L."/>
            <person name="Dacks J.B."/>
            <person name="Karnkowska A."/>
            <person name="Elias M."/>
            <person name="Hampl V."/>
        </authorList>
    </citation>
    <scope>NUCLEOTIDE SEQUENCE [LARGE SCALE GENOMIC DNA]</scope>
    <source>
        <strain evidence="1">NAU3</strain>
        <tissue evidence="1">Gut</tissue>
    </source>
</reference>
<keyword evidence="2" id="KW-1185">Reference proteome</keyword>
<evidence type="ECO:0000313" key="1">
    <source>
        <dbReference type="EMBL" id="KAK2941645.1"/>
    </source>
</evidence>
<comment type="caution">
    <text evidence="1">The sequence shown here is derived from an EMBL/GenBank/DDBJ whole genome shotgun (WGS) entry which is preliminary data.</text>
</comment>
<protein>
    <submittedName>
        <fullName evidence="1">Uncharacterized protein</fullName>
    </submittedName>
</protein>
<dbReference type="Proteomes" id="UP001281761">
    <property type="component" value="Unassembled WGS sequence"/>
</dbReference>
<organism evidence="1 2">
    <name type="scientific">Blattamonas nauphoetae</name>
    <dbReference type="NCBI Taxonomy" id="2049346"/>
    <lineage>
        <taxon>Eukaryota</taxon>
        <taxon>Metamonada</taxon>
        <taxon>Preaxostyla</taxon>
        <taxon>Oxymonadida</taxon>
        <taxon>Blattamonas</taxon>
    </lineage>
</organism>
<accession>A0ABQ9WQ72</accession>
<dbReference type="EMBL" id="JARBJD010000480">
    <property type="protein sequence ID" value="KAK2941645.1"/>
    <property type="molecule type" value="Genomic_DNA"/>
</dbReference>
<name>A0ABQ9WQ72_9EUKA</name>